<keyword evidence="2" id="KW-1185">Reference proteome</keyword>
<organism evidence="1 2">
    <name type="scientific">Habropoda laboriosa</name>
    <dbReference type="NCBI Taxonomy" id="597456"/>
    <lineage>
        <taxon>Eukaryota</taxon>
        <taxon>Metazoa</taxon>
        <taxon>Ecdysozoa</taxon>
        <taxon>Arthropoda</taxon>
        <taxon>Hexapoda</taxon>
        <taxon>Insecta</taxon>
        <taxon>Pterygota</taxon>
        <taxon>Neoptera</taxon>
        <taxon>Endopterygota</taxon>
        <taxon>Hymenoptera</taxon>
        <taxon>Apocrita</taxon>
        <taxon>Aculeata</taxon>
        <taxon>Apoidea</taxon>
        <taxon>Anthophila</taxon>
        <taxon>Apidae</taxon>
        <taxon>Habropoda</taxon>
    </lineage>
</organism>
<dbReference type="EMBL" id="KQ415041">
    <property type="protein sequence ID" value="KOC58868.1"/>
    <property type="molecule type" value="Genomic_DNA"/>
</dbReference>
<evidence type="ECO:0000313" key="2">
    <source>
        <dbReference type="Proteomes" id="UP000053825"/>
    </source>
</evidence>
<dbReference type="Proteomes" id="UP000053825">
    <property type="component" value="Unassembled WGS sequence"/>
</dbReference>
<dbReference type="AlphaFoldDB" id="A0A0L7QJT0"/>
<gene>
    <name evidence="1" type="ORF">WH47_01392</name>
</gene>
<name>A0A0L7QJT0_9HYME</name>
<protein>
    <submittedName>
        <fullName evidence="1">Uncharacterized protein</fullName>
    </submittedName>
</protein>
<reference evidence="1 2" key="1">
    <citation type="submission" date="2015-07" db="EMBL/GenBank/DDBJ databases">
        <title>The genome of Habropoda laboriosa.</title>
        <authorList>
            <person name="Pan H."/>
            <person name="Kapheim K."/>
        </authorList>
    </citation>
    <scope>NUCLEOTIDE SEQUENCE [LARGE SCALE GENOMIC DNA]</scope>
    <source>
        <strain evidence="1">0110345459</strain>
    </source>
</reference>
<sequence>CPSGTESWYKWRVAGATEKLDEFQHQPGFFKPVQNHLLPIYKDLSRDDLLERCLEAFTQNSNESFDATIWRLAT</sequence>
<evidence type="ECO:0000313" key="1">
    <source>
        <dbReference type="EMBL" id="KOC58868.1"/>
    </source>
</evidence>
<proteinExistence type="predicted"/>
<feature type="non-terminal residue" evidence="1">
    <location>
        <position position="1"/>
    </location>
</feature>
<accession>A0A0L7QJT0</accession>